<dbReference type="CDD" id="cd02972">
    <property type="entry name" value="DsbA_family"/>
    <property type="match status" value="1"/>
</dbReference>
<dbReference type="Proteomes" id="UP001257060">
    <property type="component" value="Unassembled WGS sequence"/>
</dbReference>
<comment type="similarity">
    <text evidence="2">Belongs to the glutaredoxin family.</text>
</comment>
<dbReference type="PANTHER" id="PTHR13887">
    <property type="entry name" value="GLUTATHIONE S-TRANSFERASE KAPPA"/>
    <property type="match status" value="1"/>
</dbReference>
<dbReference type="PANTHER" id="PTHR13887:SF14">
    <property type="entry name" value="DISULFIDE BOND FORMATION PROTEIN D"/>
    <property type="match status" value="1"/>
</dbReference>
<dbReference type="SUPFAM" id="SSF52833">
    <property type="entry name" value="Thioredoxin-like"/>
    <property type="match status" value="1"/>
</dbReference>
<keyword evidence="7" id="KW-0676">Redox-active center</keyword>
<keyword evidence="10" id="KW-1185">Reference proteome</keyword>
<keyword evidence="4" id="KW-0813">Transport</keyword>
<accession>A0ABU2GEI0</accession>
<reference evidence="9 10" key="1">
    <citation type="submission" date="2022-06" db="EMBL/GenBank/DDBJ databases">
        <title>Halogeometricum sp. a new haloarchaeum isolate from saline soil.</title>
        <authorList>
            <person name="Strakova D."/>
            <person name="Galisteo C."/>
            <person name="Sanchez-Porro C."/>
            <person name="Ventosa A."/>
        </authorList>
    </citation>
    <scope>NUCLEOTIDE SEQUENCE [LARGE SCALE GENOMIC DNA]</scope>
    <source>
        <strain evidence="9 10">S1BR25-6</strain>
    </source>
</reference>
<dbReference type="RefSeq" id="WP_310923369.1">
    <property type="nucleotide sequence ID" value="NZ_JAMQOP010000001.1"/>
</dbReference>
<dbReference type="Gene3D" id="3.40.30.10">
    <property type="entry name" value="Glutaredoxin"/>
    <property type="match status" value="1"/>
</dbReference>
<evidence type="ECO:0000256" key="1">
    <source>
        <dbReference type="ARBA" id="ARBA00005791"/>
    </source>
</evidence>
<organism evidence="9 10">
    <name type="scientific">Halogeometricum salsisoli</name>
    <dbReference type="NCBI Taxonomy" id="2950536"/>
    <lineage>
        <taxon>Archaea</taxon>
        <taxon>Methanobacteriati</taxon>
        <taxon>Methanobacteriota</taxon>
        <taxon>Stenosarchaea group</taxon>
        <taxon>Halobacteria</taxon>
        <taxon>Halobacteriales</taxon>
        <taxon>Haloferacaceae</taxon>
        <taxon>Halogeometricum</taxon>
    </lineage>
</organism>
<keyword evidence="3" id="KW-0732">Signal</keyword>
<keyword evidence="6" id="KW-1015">Disulfide bond</keyword>
<keyword evidence="5" id="KW-0560">Oxidoreductase</keyword>
<protein>
    <submittedName>
        <fullName evidence="9">DsbA family protein</fullName>
    </submittedName>
</protein>
<dbReference type="PROSITE" id="PS51257">
    <property type="entry name" value="PROKAR_LIPOPROTEIN"/>
    <property type="match status" value="1"/>
</dbReference>
<evidence type="ECO:0000256" key="5">
    <source>
        <dbReference type="ARBA" id="ARBA00023002"/>
    </source>
</evidence>
<dbReference type="InterPro" id="IPR036249">
    <property type="entry name" value="Thioredoxin-like_sf"/>
</dbReference>
<name>A0ABU2GEI0_9EURY</name>
<proteinExistence type="inferred from homology"/>
<evidence type="ECO:0000256" key="2">
    <source>
        <dbReference type="ARBA" id="ARBA00007787"/>
    </source>
</evidence>
<dbReference type="InterPro" id="IPR012336">
    <property type="entry name" value="Thioredoxin-like_fold"/>
</dbReference>
<comment type="caution">
    <text evidence="9">The sequence shown here is derived from an EMBL/GenBank/DDBJ whole genome shotgun (WGS) entry which is preliminary data.</text>
</comment>
<evidence type="ECO:0000313" key="9">
    <source>
        <dbReference type="EMBL" id="MDS0298569.1"/>
    </source>
</evidence>
<evidence type="ECO:0000256" key="6">
    <source>
        <dbReference type="ARBA" id="ARBA00023157"/>
    </source>
</evidence>
<keyword evidence="4" id="KW-0249">Electron transport</keyword>
<evidence type="ECO:0000259" key="8">
    <source>
        <dbReference type="Pfam" id="PF13462"/>
    </source>
</evidence>
<dbReference type="EMBL" id="JAMQOP010000001">
    <property type="protein sequence ID" value="MDS0298569.1"/>
    <property type="molecule type" value="Genomic_DNA"/>
</dbReference>
<evidence type="ECO:0000256" key="4">
    <source>
        <dbReference type="ARBA" id="ARBA00022982"/>
    </source>
</evidence>
<evidence type="ECO:0000256" key="7">
    <source>
        <dbReference type="ARBA" id="ARBA00023284"/>
    </source>
</evidence>
<comment type="similarity">
    <text evidence="1">Belongs to the thioredoxin family. DsbA subfamily.</text>
</comment>
<dbReference type="Pfam" id="PF13462">
    <property type="entry name" value="Thioredoxin_4"/>
    <property type="match status" value="1"/>
</dbReference>
<evidence type="ECO:0000256" key="3">
    <source>
        <dbReference type="ARBA" id="ARBA00022729"/>
    </source>
</evidence>
<gene>
    <name evidence="9" type="ORF">NDI76_07430</name>
</gene>
<evidence type="ECO:0000313" key="10">
    <source>
        <dbReference type="Proteomes" id="UP001257060"/>
    </source>
</evidence>
<feature type="domain" description="Thioredoxin-like fold" evidence="8">
    <location>
        <begin position="50"/>
        <end position="215"/>
    </location>
</feature>
<sequence length="224" mass="24007">MRTTRRAYLAAAGGAVAATAGCLGGSGTAGMADLSCDVGQLDQVGSLPRPSLGPDDAPVTVDAYEDYACPHCATYSLNVFPKIRENYIDGGDVRYRFFDFPLPVNEQWSWGGAIAARAVQDRADAEAFFEYGKTLFERQSDLTSDGFSVVHDAASEFDVDGCEVAASVDQEAYRPVVESDRQRAVDKGYQSTPTIVVNGETAADPSWETVKRTIDGHLKSASKS</sequence>